<dbReference type="FunFam" id="3.40.640.10:FF:000009">
    <property type="entry name" value="Cystathionine gamma-synthase homolog"/>
    <property type="match status" value="1"/>
</dbReference>
<keyword evidence="3 4" id="KW-0663">Pyridoxal phosphate</keyword>
<reference evidence="7" key="1">
    <citation type="submission" date="2018-12" db="EMBL/GenBank/DDBJ databases">
        <title>Tengunoibacter tsumagoiensis gen. nov., sp. nov., Dictyobacter kobayashii sp. nov., D. alpinus sp. nov., and D. joshuensis sp. nov. and description of Dictyobacteraceae fam. nov. within the order Ktedonobacterales isolated from Tengu-no-mugimeshi.</title>
        <authorList>
            <person name="Wang C.M."/>
            <person name="Zheng Y."/>
            <person name="Sakai Y."/>
            <person name="Toyoda A."/>
            <person name="Minakuchi Y."/>
            <person name="Abe K."/>
            <person name="Yokota A."/>
            <person name="Yabe S."/>
        </authorList>
    </citation>
    <scope>NUCLEOTIDE SEQUENCE [LARGE SCALE GENOMIC DNA]</scope>
    <source>
        <strain evidence="7">Uno3</strain>
    </source>
</reference>
<name>A0A402A4D0_9CHLR</name>
<proteinExistence type="inferred from homology"/>
<protein>
    <submittedName>
        <fullName evidence="6">Cystathionine gamma-synthase</fullName>
    </submittedName>
</protein>
<dbReference type="InterPro" id="IPR054542">
    <property type="entry name" value="Cys_met_metab_PP"/>
</dbReference>
<dbReference type="RefSeq" id="WP_126581495.1">
    <property type="nucleotide sequence ID" value="NZ_BIFR01000001.1"/>
</dbReference>
<evidence type="ECO:0000256" key="4">
    <source>
        <dbReference type="PIRSR" id="PIRSR001434-2"/>
    </source>
</evidence>
<dbReference type="Gene3D" id="3.40.640.10">
    <property type="entry name" value="Type I PLP-dependent aspartate aminotransferase-like (Major domain)"/>
    <property type="match status" value="1"/>
</dbReference>
<dbReference type="GO" id="GO:0030170">
    <property type="term" value="F:pyridoxal phosphate binding"/>
    <property type="evidence" value="ECO:0007669"/>
    <property type="project" value="InterPro"/>
</dbReference>
<evidence type="ECO:0000313" key="7">
    <source>
        <dbReference type="Proteomes" id="UP000287352"/>
    </source>
</evidence>
<evidence type="ECO:0000256" key="5">
    <source>
        <dbReference type="RuleBase" id="RU362118"/>
    </source>
</evidence>
<comment type="similarity">
    <text evidence="2 5">Belongs to the trans-sulfuration enzymes family.</text>
</comment>
<dbReference type="PANTHER" id="PTHR11808">
    <property type="entry name" value="TRANS-SULFURATION ENZYME FAMILY MEMBER"/>
    <property type="match status" value="1"/>
</dbReference>
<dbReference type="FunFam" id="3.90.1150.10:FF:000008">
    <property type="entry name" value="Cystathionine gamma-synthase"/>
    <property type="match status" value="1"/>
</dbReference>
<evidence type="ECO:0000256" key="1">
    <source>
        <dbReference type="ARBA" id="ARBA00001933"/>
    </source>
</evidence>
<organism evidence="6 7">
    <name type="scientific">Tengunoibacter tsumagoiensis</name>
    <dbReference type="NCBI Taxonomy" id="2014871"/>
    <lineage>
        <taxon>Bacteria</taxon>
        <taxon>Bacillati</taxon>
        <taxon>Chloroflexota</taxon>
        <taxon>Ktedonobacteria</taxon>
        <taxon>Ktedonobacterales</taxon>
        <taxon>Dictyobacteraceae</taxon>
        <taxon>Tengunoibacter</taxon>
    </lineage>
</organism>
<dbReference type="PIRSF" id="PIRSF001434">
    <property type="entry name" value="CGS"/>
    <property type="match status" value="1"/>
</dbReference>
<dbReference type="CDD" id="cd00614">
    <property type="entry name" value="CGS_like"/>
    <property type="match status" value="1"/>
</dbReference>
<evidence type="ECO:0000256" key="3">
    <source>
        <dbReference type="ARBA" id="ARBA00022898"/>
    </source>
</evidence>
<comment type="cofactor">
    <cofactor evidence="1 5">
        <name>pyridoxal 5'-phosphate</name>
        <dbReference type="ChEBI" id="CHEBI:597326"/>
    </cofactor>
</comment>
<evidence type="ECO:0000256" key="2">
    <source>
        <dbReference type="ARBA" id="ARBA00009077"/>
    </source>
</evidence>
<evidence type="ECO:0000313" key="6">
    <source>
        <dbReference type="EMBL" id="GCE14014.1"/>
    </source>
</evidence>
<dbReference type="Gene3D" id="3.90.1150.10">
    <property type="entry name" value="Aspartate Aminotransferase, domain 1"/>
    <property type="match status" value="1"/>
</dbReference>
<dbReference type="InterPro" id="IPR000277">
    <property type="entry name" value="Cys/Met-Metab_PyrdxlP-dep_enz"/>
</dbReference>
<dbReference type="SUPFAM" id="SSF53383">
    <property type="entry name" value="PLP-dependent transferases"/>
    <property type="match status" value="1"/>
</dbReference>
<dbReference type="Proteomes" id="UP000287352">
    <property type="component" value="Unassembled WGS sequence"/>
</dbReference>
<keyword evidence="7" id="KW-1185">Reference proteome</keyword>
<feature type="modified residue" description="N6-(pyridoxal phosphate)lysine" evidence="4">
    <location>
        <position position="195"/>
    </location>
</feature>
<dbReference type="EMBL" id="BIFR01000001">
    <property type="protein sequence ID" value="GCE14014.1"/>
    <property type="molecule type" value="Genomic_DNA"/>
</dbReference>
<dbReference type="GO" id="GO:0019346">
    <property type="term" value="P:transsulfuration"/>
    <property type="evidence" value="ECO:0007669"/>
    <property type="project" value="InterPro"/>
</dbReference>
<dbReference type="PROSITE" id="PS00868">
    <property type="entry name" value="CYS_MET_METAB_PP"/>
    <property type="match status" value="1"/>
</dbReference>
<dbReference type="InterPro" id="IPR015422">
    <property type="entry name" value="PyrdxlP-dep_Trfase_small"/>
</dbReference>
<dbReference type="Pfam" id="PF01053">
    <property type="entry name" value="Cys_Met_Meta_PP"/>
    <property type="match status" value="1"/>
</dbReference>
<dbReference type="InterPro" id="IPR015424">
    <property type="entry name" value="PyrdxlP-dep_Trfase"/>
</dbReference>
<dbReference type="OrthoDB" id="9780685at2"/>
<sequence>MKFSTKAIHAGQEPDPSTGAIMTPIYQTSTYAQSGMGEHKGYEYARTGNPTRTALEDCMAALENGRYGLAFASGLAAEQTVLSLLSTGDHLVACDDLYGGTYRIFERILSRYQIQTSYATAGSIEEYEKAIRPNTKLIWLETPTNPLLRLVDIKAVAEVAHRHNLLLVVDNTFSSPYFQQPLDLGADIVLHSTTKYINGHSDVIGGSIVTSNKEVYDALKFHQNAAGAVPGPMDVWLTLRGIKTLGIRMRQHAENARIVANFLSEHPRVEKVYYPGLASHPDHELARRQMSGFGGMVSFQFKGTIADVDRTVRRLKIFTFAESLGGVESLACHPASMTHGSIPREIREARGLTDTLLRLSVGIEDAEDLIADLDQALQEP</sequence>
<dbReference type="GO" id="GO:0004123">
    <property type="term" value="F:cystathionine gamma-lyase activity"/>
    <property type="evidence" value="ECO:0007669"/>
    <property type="project" value="UniProtKB-ARBA"/>
</dbReference>
<dbReference type="InterPro" id="IPR015421">
    <property type="entry name" value="PyrdxlP-dep_Trfase_major"/>
</dbReference>
<gene>
    <name evidence="6" type="primary">metB</name>
    <name evidence="6" type="ORF">KTT_38730</name>
</gene>
<dbReference type="AlphaFoldDB" id="A0A402A4D0"/>
<accession>A0A402A4D0</accession>
<dbReference type="NCBIfam" id="NF005871">
    <property type="entry name" value="PRK07811.1"/>
    <property type="match status" value="1"/>
</dbReference>
<dbReference type="GO" id="GO:0005737">
    <property type="term" value="C:cytoplasm"/>
    <property type="evidence" value="ECO:0007669"/>
    <property type="project" value="TreeGrafter"/>
</dbReference>
<comment type="caution">
    <text evidence="6">The sequence shown here is derived from an EMBL/GenBank/DDBJ whole genome shotgun (WGS) entry which is preliminary data.</text>
</comment>